<gene>
    <name evidence="11" type="ORF">N7509_008343</name>
</gene>
<dbReference type="SMART" id="SM00823">
    <property type="entry name" value="PKS_PP"/>
    <property type="match status" value="1"/>
</dbReference>
<dbReference type="FunFam" id="3.40.50.720:FF:000209">
    <property type="entry name" value="Polyketide synthase Pks12"/>
    <property type="match status" value="1"/>
</dbReference>
<dbReference type="SUPFAM" id="SSF55048">
    <property type="entry name" value="Probable ACP-binding domain of malonyl-CoA ACP transacylase"/>
    <property type="match status" value="1"/>
</dbReference>
<evidence type="ECO:0000256" key="7">
    <source>
        <dbReference type="PROSITE-ProRule" id="PRU01363"/>
    </source>
</evidence>
<dbReference type="Pfam" id="PF14765">
    <property type="entry name" value="PS-DH"/>
    <property type="match status" value="1"/>
</dbReference>
<dbReference type="InterPro" id="IPR013968">
    <property type="entry name" value="PKS_KR"/>
</dbReference>
<dbReference type="Pfam" id="PF13602">
    <property type="entry name" value="ADH_zinc_N_2"/>
    <property type="match status" value="1"/>
</dbReference>
<dbReference type="InterPro" id="IPR016039">
    <property type="entry name" value="Thiolase-like"/>
</dbReference>
<dbReference type="CDD" id="cd05195">
    <property type="entry name" value="enoyl_red"/>
    <property type="match status" value="1"/>
</dbReference>
<feature type="region of interest" description="N-terminal hotdog fold" evidence="7">
    <location>
        <begin position="938"/>
        <end position="1067"/>
    </location>
</feature>
<sequence length="2482" mass="273324">MSLHAIDRNDSSKPATSEIGSKNFDRTSTKKPNPATDCGEPTMNGILSQGVISPVPIAICGMSVRLPGGIHAPQDLWEFLLSKGDARGPVPKSRYNASAYFSETTKPGNVKTQYGYFLDESIDLSTVDTSFFHMGKAEVERTDPHQRQMLEVARECIEDAGETKWKGRPIGCYMGSFGEDWTEMFAKENQQYGLHRVSGYGDFVLANRVSYEMDLTGPSMVIRTACSSSLVALHEACVAIGRGDCESAVVGGANLILGPGMTAAMSEQGVLSPDGSCNTFSANANGYARGEAISAVFIKPLAAAIQDGNPIRAVIRGTASNSDGKGSGGMQAPNDVAQEEMIRRAYKLAGITDYSRTAFVECHGTGTSIGDPTEARAVGRVFGPHGGIQIGSVKPNLGHSEGASGLTSVIKSVLALENRVIPPNIKFSEPNPDIPWDECKLSVPTEPTPWPKSRGERISINSFGIGGTNAHIILDSAKSVGIAAAPDRPLTSPELLVLSGTNVDAVKRSIALYKDYVLKNPSRIHDLAFTLATRREHLSHRAYAVVNLFGGMTASVPFKSSKSPRIAMIFTGQGAQWPEMGRCLILDHKFPRFRKTIQSLDRHLEAISPSLSWSIEEELQKPAKHSRLHSSELSQPICTAIQIALVDTLASLDIHASAVVGHSSGEIAAAYAAGALEANEAMEIAFYRGQVTLMQNKSGSMAAVGMGYTGIQDHLRPGVTVACQNSPRSITISGDTDAVEETISNIKNAHPDILVRKLKVNKAYHSPHMAEIGPSYHSLIKRLSCAPPKKLFFSSVESGKLIQDATLGPKYWQRNLESPVLFHAAVSSLLKHEVSENIILLEVGPHAALEGPLRQIQAESLNTSAYASSLLRGQNDVESLLAMIGKVHSLGYSVHLEETVSEGLTLSDLPRYPWDHSQSFWYESRLTKEWRHRPYKHHDLLGVRVAESTEFDVLFRNIFHLENAPWMRDHKVGGDIVFPFAGYAEMIGEALSQLSGVPDAFRLRHVIISTALVLKENHPTEIMTAIRRHRLTHNLDSEWWEFTISSYNGSTWTKHCFGEARSQAEELISGEEPKCLVRKVTTRRCYAAMARAGLNYGPSFQRLDHVRADTASQLATSKVASRQTDSIYYRLHPSIIDASLQLLSVAATKGYVNATGKMMVPTSIEDICIFRCHQDLQIRACANYSPSGCILGSGDCVTSEGKVVLRASGIKLSFVDDSATEEIPSGFSRARWAPHLDFLDVQSLIKPSADHSMQIRTLTELSHICMIYTKRVLVNLESPLCHLKKYRSWIARQLEFSDLQHLDCLDNDSITQRVRQIVAELSETSVKSPAIAIQKIFDHIEKIFIGAVDGLDLLVSGNTLVDLYALVDQCDESQFFEHLIHTRPNLRVLEIGAGTGGSTANILKLLTPGNRRHYSKYTFTDISAGFLSAAKERFGMYESIEYATLDISQDPYDQGFENSEYDLIVATNVIHATPYLNEALRNVRTLLAPNGRLLLHELTPSSKWVNYIWGILPGWWYGEGDSRVHEPYVDLKRWESELQAAGFRSPDAAVLDSPEPYQVGSTIIARPALDVTPIRRVTLLTLSRSKNVDLLTQGLEHRGYTVYPRDLYEMPLPPGQDVIAMIDDEAPFFEDLDDERFGGFKSLIENLQERGLLWVTALSQIQCRDPKFAQINGTARSLRSEMLIDLATCEVDDVSQSIGKIIDVFESFQVRHEEQFLHPEFEYAILRNTVHVGRYHSFQAQEEILDSSVSDSICLQTSKVGRLSALHWADQEIDAPKAREVEIDIHATGLNFRDVLGAMGIIETQENGFGLEASGTVRRVGREVQDLRPGDRVMVLSSCSFGTRVVVPEDVCERIPGGLSFEDAATIPCVFATALYSIFDVGNLQKGQSILIHSACGGVGIAAIQLAQMIGAEIFTTVGSDEKVKFLMQNFGLPRNRIFTSRDTSFVNDIMRETNADGVDLALNSLSGELLHATWTCIAEFGKMIEISKRDLMGSGKLDMRPFLANRSYCCVDLDQICRKRSRITKSERLLREIVHLVKERYIHPIRPIKKFPANAILDAFRYMQQGVHLGKIVVSIRDKKGELLLVDGIQRRRTGTQFDESGAFLLVGGLGGLGRSVSTWMMERGARHFIYLSPTAGTKKDHHDFGEELMTMGCRVSFIQGSVSNLKDVIKAVARAEGRLKGILQMSMALGNQTFPRMTLHEWNTAVDPKVRGTWNLHHASVSVQAELDFFVLFSSISGICGQPGQTNYAGANTFLDAFAQYRLSLGLPACAIEIGAVEEVGFLAEHEDVKEKLQAAGALPAPISESELLLGLELAMKSKTSRSPNTANNICLGLRTNIPLHDPNNRLIWRKDVRMAIFHNAGAYDVSSAGFVNDGLKLFIVAAKSDPALLVESQSAHFLASEIGKKVFSLLLKPEEDLVTWCSLSELGMDSLVAIEVRQWWKTIFEFDISVLEMLGMGTLDALGDHAAKGMLHLFHNIGR</sequence>
<dbReference type="CDD" id="cd00833">
    <property type="entry name" value="PKS"/>
    <property type="match status" value="1"/>
</dbReference>
<dbReference type="InterPro" id="IPR020843">
    <property type="entry name" value="ER"/>
</dbReference>
<dbReference type="InterPro" id="IPR057326">
    <property type="entry name" value="KR_dom"/>
</dbReference>
<dbReference type="SUPFAM" id="SSF47336">
    <property type="entry name" value="ACP-like"/>
    <property type="match status" value="1"/>
</dbReference>
<dbReference type="EMBL" id="JAPZBU010000009">
    <property type="protein sequence ID" value="KAJ5385802.1"/>
    <property type="molecule type" value="Genomic_DNA"/>
</dbReference>
<dbReference type="Pfam" id="PF16197">
    <property type="entry name" value="KAsynt_C_assoc"/>
    <property type="match status" value="1"/>
</dbReference>
<feature type="region of interest" description="Disordered" evidence="8">
    <location>
        <begin position="1"/>
        <end position="41"/>
    </location>
</feature>
<comment type="caution">
    <text evidence="11">The sequence shown here is derived from an EMBL/GenBank/DDBJ whole genome shotgun (WGS) entry which is preliminary data.</text>
</comment>
<dbReference type="InterPro" id="IPR020807">
    <property type="entry name" value="PKS_DH"/>
</dbReference>
<protein>
    <submittedName>
        <fullName evidence="11">Acyl transferase/acyl hydrolase/lysophospholipase</fullName>
    </submittedName>
</protein>
<name>A0A9W9VME9_9EURO</name>
<accession>A0A9W9VME9</accession>
<dbReference type="InterPro" id="IPR016035">
    <property type="entry name" value="Acyl_Trfase/lysoPLipase"/>
</dbReference>
<dbReference type="SUPFAM" id="SSF51735">
    <property type="entry name" value="NAD(P)-binding Rossmann-fold domains"/>
    <property type="match status" value="2"/>
</dbReference>
<keyword evidence="11" id="KW-0378">Hydrolase</keyword>
<reference evidence="11" key="2">
    <citation type="journal article" date="2023" name="IMA Fungus">
        <title>Comparative genomic study of the Penicillium genus elucidates a diverse pangenome and 15 lateral gene transfer events.</title>
        <authorList>
            <person name="Petersen C."/>
            <person name="Sorensen T."/>
            <person name="Nielsen M.R."/>
            <person name="Sondergaard T.E."/>
            <person name="Sorensen J.L."/>
            <person name="Fitzpatrick D.A."/>
            <person name="Frisvad J.C."/>
            <person name="Nielsen K.L."/>
        </authorList>
    </citation>
    <scope>NUCLEOTIDE SEQUENCE</scope>
    <source>
        <strain evidence="11">IBT 29677</strain>
    </source>
</reference>
<dbReference type="InterPro" id="IPR016036">
    <property type="entry name" value="Malonyl_transacylase_ACP-bd"/>
</dbReference>
<keyword evidence="3 11" id="KW-0808">Transferase</keyword>
<dbReference type="OrthoDB" id="329835at2759"/>
<dbReference type="SMART" id="SM00825">
    <property type="entry name" value="PKS_KS"/>
    <property type="match status" value="1"/>
</dbReference>
<keyword evidence="5" id="KW-0511">Multifunctional enzyme</keyword>
<dbReference type="Pfam" id="PF08242">
    <property type="entry name" value="Methyltransf_12"/>
    <property type="match status" value="1"/>
</dbReference>
<keyword evidence="2" id="KW-0597">Phosphoprotein</keyword>
<feature type="compositionally biased region" description="Basic and acidic residues" evidence="8">
    <location>
        <begin position="1"/>
        <end position="11"/>
    </location>
</feature>
<keyword evidence="4" id="KW-0521">NADP</keyword>
<dbReference type="InterPro" id="IPR049552">
    <property type="entry name" value="PKS_DH_N"/>
</dbReference>
<dbReference type="InterPro" id="IPR013217">
    <property type="entry name" value="Methyltransf_12"/>
</dbReference>
<dbReference type="Gene3D" id="3.40.50.720">
    <property type="entry name" value="NAD(P)-binding Rossmann-like Domain"/>
    <property type="match status" value="2"/>
</dbReference>
<dbReference type="Gene3D" id="3.90.180.10">
    <property type="entry name" value="Medium-chain alcohol dehydrogenases, catalytic domain"/>
    <property type="match status" value="1"/>
</dbReference>
<dbReference type="Gene3D" id="3.40.47.10">
    <property type="match status" value="1"/>
</dbReference>
<dbReference type="PANTHER" id="PTHR43775">
    <property type="entry name" value="FATTY ACID SYNTHASE"/>
    <property type="match status" value="1"/>
</dbReference>
<dbReference type="GeneID" id="81371960"/>
<dbReference type="SUPFAM" id="SSF50129">
    <property type="entry name" value="GroES-like"/>
    <property type="match status" value="1"/>
</dbReference>
<feature type="domain" description="PKS/mFAS DH" evidence="10">
    <location>
        <begin position="938"/>
        <end position="1221"/>
    </location>
</feature>
<evidence type="ECO:0000256" key="1">
    <source>
        <dbReference type="ARBA" id="ARBA00022450"/>
    </source>
</evidence>
<dbReference type="InterPro" id="IPR014030">
    <property type="entry name" value="Ketoacyl_synth_N"/>
</dbReference>
<dbReference type="PROSITE" id="PS52019">
    <property type="entry name" value="PKS_MFAS_DH"/>
    <property type="match status" value="1"/>
</dbReference>
<dbReference type="InterPro" id="IPR014031">
    <property type="entry name" value="Ketoacyl_synth_C"/>
</dbReference>
<dbReference type="InterPro" id="IPR014043">
    <property type="entry name" value="Acyl_transferase_dom"/>
</dbReference>
<keyword evidence="6" id="KW-0012">Acyltransferase</keyword>
<dbReference type="Pfam" id="PF08659">
    <property type="entry name" value="KR"/>
    <property type="match status" value="1"/>
</dbReference>
<dbReference type="Proteomes" id="UP001147747">
    <property type="component" value="Unassembled WGS sequence"/>
</dbReference>
<dbReference type="InterPro" id="IPR042104">
    <property type="entry name" value="PKS_dehydratase_sf"/>
</dbReference>
<dbReference type="InterPro" id="IPR036736">
    <property type="entry name" value="ACP-like_sf"/>
</dbReference>
<keyword evidence="12" id="KW-1185">Reference proteome</keyword>
<dbReference type="InterPro" id="IPR013154">
    <property type="entry name" value="ADH-like_N"/>
</dbReference>
<dbReference type="InterPro" id="IPR049900">
    <property type="entry name" value="PKS_mFAS_DH"/>
</dbReference>
<feature type="active site" description="Proton acceptor; for dehydratase activity" evidence="7">
    <location>
        <position position="970"/>
    </location>
</feature>
<dbReference type="InterPro" id="IPR011032">
    <property type="entry name" value="GroES-like_sf"/>
</dbReference>
<feature type="domain" description="Ketosynthase family 3 (KS3)" evidence="9">
    <location>
        <begin position="54"/>
        <end position="476"/>
    </location>
</feature>
<dbReference type="SMART" id="SM00822">
    <property type="entry name" value="PKS_KR"/>
    <property type="match status" value="1"/>
</dbReference>
<dbReference type="CDD" id="cd02440">
    <property type="entry name" value="AdoMet_MTases"/>
    <property type="match status" value="1"/>
</dbReference>
<dbReference type="InterPro" id="IPR020806">
    <property type="entry name" value="PKS_PP-bd"/>
</dbReference>
<dbReference type="Pfam" id="PF00109">
    <property type="entry name" value="ketoacyl-synt"/>
    <property type="match status" value="1"/>
</dbReference>
<dbReference type="SMART" id="SM00829">
    <property type="entry name" value="PKS_ER"/>
    <property type="match status" value="1"/>
</dbReference>
<feature type="region of interest" description="C-terminal hotdog fold" evidence="7">
    <location>
        <begin position="1077"/>
        <end position="1221"/>
    </location>
</feature>
<dbReference type="InterPro" id="IPR050091">
    <property type="entry name" value="PKS_NRPS_Biosynth_Enz"/>
</dbReference>
<evidence type="ECO:0000256" key="4">
    <source>
        <dbReference type="ARBA" id="ARBA00022857"/>
    </source>
</evidence>
<dbReference type="InterPro" id="IPR020841">
    <property type="entry name" value="PKS_Beta-ketoAc_synthase_dom"/>
</dbReference>
<dbReference type="Pfam" id="PF02801">
    <property type="entry name" value="Ketoacyl-synt_C"/>
    <property type="match status" value="1"/>
</dbReference>
<evidence type="ECO:0000259" key="10">
    <source>
        <dbReference type="PROSITE" id="PS52019"/>
    </source>
</evidence>
<dbReference type="SMART" id="SM00827">
    <property type="entry name" value="PKS_AT"/>
    <property type="match status" value="1"/>
</dbReference>
<dbReference type="RefSeq" id="XP_056483600.1">
    <property type="nucleotide sequence ID" value="XM_056632980.1"/>
</dbReference>
<dbReference type="Gene3D" id="3.40.366.10">
    <property type="entry name" value="Malonyl-Coenzyme A Acyl Carrier Protein, domain 2"/>
    <property type="match status" value="1"/>
</dbReference>
<dbReference type="Gene3D" id="3.40.50.150">
    <property type="entry name" value="Vaccinia Virus protein VP39"/>
    <property type="match status" value="1"/>
</dbReference>
<dbReference type="SUPFAM" id="SSF52151">
    <property type="entry name" value="FabD/lysophospholipase-like"/>
    <property type="match status" value="1"/>
</dbReference>
<dbReference type="SMART" id="SM00826">
    <property type="entry name" value="PKS_DH"/>
    <property type="match status" value="1"/>
</dbReference>
<dbReference type="GO" id="GO:0016491">
    <property type="term" value="F:oxidoreductase activity"/>
    <property type="evidence" value="ECO:0007669"/>
    <property type="project" value="InterPro"/>
</dbReference>
<dbReference type="Gene3D" id="3.10.129.110">
    <property type="entry name" value="Polyketide synthase dehydratase"/>
    <property type="match status" value="1"/>
</dbReference>
<dbReference type="SUPFAM" id="SSF53901">
    <property type="entry name" value="Thiolase-like"/>
    <property type="match status" value="1"/>
</dbReference>
<dbReference type="InterPro" id="IPR032821">
    <property type="entry name" value="PKS_assoc"/>
</dbReference>
<feature type="active site" description="Proton donor; for dehydratase activity" evidence="7">
    <location>
        <position position="1137"/>
    </location>
</feature>
<evidence type="ECO:0000256" key="5">
    <source>
        <dbReference type="ARBA" id="ARBA00023268"/>
    </source>
</evidence>
<dbReference type="Pfam" id="PF00698">
    <property type="entry name" value="Acyl_transf_1"/>
    <property type="match status" value="1"/>
</dbReference>
<evidence type="ECO:0000313" key="11">
    <source>
        <dbReference type="EMBL" id="KAJ5385802.1"/>
    </source>
</evidence>
<dbReference type="InterPro" id="IPR001227">
    <property type="entry name" value="Ac_transferase_dom_sf"/>
</dbReference>
<evidence type="ECO:0000259" key="9">
    <source>
        <dbReference type="PROSITE" id="PS52004"/>
    </source>
</evidence>
<dbReference type="InterPro" id="IPR029063">
    <property type="entry name" value="SAM-dependent_MTases_sf"/>
</dbReference>
<evidence type="ECO:0000256" key="6">
    <source>
        <dbReference type="ARBA" id="ARBA00023315"/>
    </source>
</evidence>
<evidence type="ECO:0000256" key="8">
    <source>
        <dbReference type="SAM" id="MobiDB-lite"/>
    </source>
</evidence>
<dbReference type="GO" id="GO:0006633">
    <property type="term" value="P:fatty acid biosynthetic process"/>
    <property type="evidence" value="ECO:0007669"/>
    <property type="project" value="TreeGrafter"/>
</dbReference>
<proteinExistence type="predicted"/>
<dbReference type="GO" id="GO:1901336">
    <property type="term" value="P:lactone biosynthetic process"/>
    <property type="evidence" value="ECO:0007669"/>
    <property type="project" value="UniProtKB-ARBA"/>
</dbReference>
<dbReference type="GO" id="GO:0031177">
    <property type="term" value="F:phosphopantetheine binding"/>
    <property type="evidence" value="ECO:0007669"/>
    <property type="project" value="InterPro"/>
</dbReference>
<evidence type="ECO:0000256" key="3">
    <source>
        <dbReference type="ARBA" id="ARBA00022679"/>
    </source>
</evidence>
<dbReference type="GO" id="GO:0004312">
    <property type="term" value="F:fatty acid synthase activity"/>
    <property type="evidence" value="ECO:0007669"/>
    <property type="project" value="TreeGrafter"/>
</dbReference>
<evidence type="ECO:0000313" key="12">
    <source>
        <dbReference type="Proteomes" id="UP001147747"/>
    </source>
</evidence>
<evidence type="ECO:0000256" key="2">
    <source>
        <dbReference type="ARBA" id="ARBA00022553"/>
    </source>
</evidence>
<keyword evidence="1" id="KW-0596">Phosphopantetheine</keyword>
<dbReference type="InterPro" id="IPR049551">
    <property type="entry name" value="PKS_DH_C"/>
</dbReference>
<dbReference type="GO" id="GO:0016787">
    <property type="term" value="F:hydrolase activity"/>
    <property type="evidence" value="ECO:0007669"/>
    <property type="project" value="UniProtKB-KW"/>
</dbReference>
<organism evidence="11 12">
    <name type="scientific">Penicillium cosmopolitanum</name>
    <dbReference type="NCBI Taxonomy" id="1131564"/>
    <lineage>
        <taxon>Eukaryota</taxon>
        <taxon>Fungi</taxon>
        <taxon>Dikarya</taxon>
        <taxon>Ascomycota</taxon>
        <taxon>Pezizomycotina</taxon>
        <taxon>Eurotiomycetes</taxon>
        <taxon>Eurotiomycetidae</taxon>
        <taxon>Eurotiales</taxon>
        <taxon>Aspergillaceae</taxon>
        <taxon>Penicillium</taxon>
    </lineage>
</organism>
<dbReference type="GO" id="GO:0030639">
    <property type="term" value="P:polyketide biosynthetic process"/>
    <property type="evidence" value="ECO:0007669"/>
    <property type="project" value="UniProtKB-ARBA"/>
</dbReference>
<dbReference type="PANTHER" id="PTHR43775:SF28">
    <property type="entry name" value="SYNTHASE, PUTATIVE-RELATED"/>
    <property type="match status" value="1"/>
</dbReference>
<dbReference type="SUPFAM" id="SSF53335">
    <property type="entry name" value="S-adenosyl-L-methionine-dependent methyltransferases"/>
    <property type="match status" value="1"/>
</dbReference>
<dbReference type="PROSITE" id="PS52004">
    <property type="entry name" value="KS3_2"/>
    <property type="match status" value="1"/>
</dbReference>
<dbReference type="Pfam" id="PF08240">
    <property type="entry name" value="ADH_N"/>
    <property type="match status" value="1"/>
</dbReference>
<dbReference type="Pfam" id="PF21089">
    <property type="entry name" value="PKS_DH_N"/>
    <property type="match status" value="1"/>
</dbReference>
<dbReference type="InterPro" id="IPR036291">
    <property type="entry name" value="NAD(P)-bd_dom_sf"/>
</dbReference>
<reference evidence="11" key="1">
    <citation type="submission" date="2022-12" db="EMBL/GenBank/DDBJ databases">
        <authorList>
            <person name="Petersen C."/>
        </authorList>
    </citation>
    <scope>NUCLEOTIDE SEQUENCE</scope>
    <source>
        <strain evidence="11">IBT 29677</strain>
    </source>
</reference>